<dbReference type="OrthoDB" id="227223at2"/>
<dbReference type="RefSeq" id="WP_145354293.1">
    <property type="nucleotide sequence ID" value="NZ_CP036262.1"/>
</dbReference>
<dbReference type="AlphaFoldDB" id="A0A517MMJ5"/>
<evidence type="ECO:0000313" key="4">
    <source>
        <dbReference type="EMBL" id="QDS96104.1"/>
    </source>
</evidence>
<dbReference type="Pfam" id="PF18911">
    <property type="entry name" value="PKD_4"/>
    <property type="match status" value="1"/>
</dbReference>
<dbReference type="InterPro" id="IPR035986">
    <property type="entry name" value="PKD_dom_sf"/>
</dbReference>
<dbReference type="PROSITE" id="PS51484">
    <property type="entry name" value="G8"/>
    <property type="match status" value="1"/>
</dbReference>
<sequence length="1203" mass="130731">MLEQRRLMAVVVGQYCDAQGNISSDISSWTSIVPEGEAGGTEDLAPESEDDSVKVNFAETAVVIPSQMLGNDRDPEGLPLSIVGISNISGGTAELRQGLVFFTPDDSLLPMSFDYVVRNPAGLDSTATVRLTARSPVHGMHDDHVRAAEHQALFTLIDSNDTTNVAVQAGLWSDAETWSTGVVPGEGDRVLIHNTVEVVYDVHSDAALEWLRVDGVLTFRPDVNTQLVVETLATDPLSILNIGTQDESVHSDVTAQILIDTSGGPLSQVEDPTLIGRGVISHGQTNIYGAEKVEHTTLLGDALAGDAYIELADATSPVGWQVGDTLLLVGTEVDASLLGLGADADAIVAADADNSRFGDELLEITSFDVVDGRVRVFFNNVTNQSAMDQGLITLLWKHERPDGDTFDASELSIHVANLTRNVVVRSSDPSVDTQERGHFMLMHNTNAEVHHAQFRDLGRSDKRLVVDDPIAVGNFDGTPGTGTNTRGRYGLHLHRMGANDLNGNAAQITGNVVWGTPGWGIVQHDSHAVLENNVVFDVVGAGIVAEEGNELGVWRDNLVVKITGDLVNNFDDNVLFKTLRGPRFDLGFVGSGYWVQGGGFGIRLEDNVAASTNGAGFDLVHNTDGLAKKSLVSVENIADPLVRQAFIDAGHTVITPNNVPTRGIDGLVSYNGFRGIHTWLHNRDSQDMEGVFTFGTWTAHDFRSTIENYQIWNVQSGVQNFYSTRFDFLNGLIVGDLDNPVHMEWASQANNASGIGVSHNQGDANNILFDGLRIEGFEYGFQVFSPHYSEITGLVPYATSELRNAAISNVEYAFLHNSSQRADRVTDQFSDLFVLDESSTFNTLTAEENVAPIAAFEFTNGEGISVVLDAANSRDLDPGPRVIDTDDGIAAYAWDLDGDGQYDDAYGQSLIHNFAAVGEYSIGLKVWDDDGANSTITQLVTATANPYSNPWLDGDFSATDAFSGGFYGLASNRRGEGWIARDMQRNPAGFAEIATPQHQLGRLGQVVRNQYVHRGQQTFSFDIMNTNVDYRTNHLQVSLFGINGQWDLANFAPSPIYAMAAPEFTALVDVDMGPTDSADWQTQTFDIDLGAEGFEYLVIVVEYLYYNYEQGDYFALDNFSLTSDFAMSVPLPALSLSGNTHAFDNDEEPIPLQTPRDVLAFATPIVGPEQPAPAELLPMPRGHLEDIYFSESDTEEHLPFLEL</sequence>
<dbReference type="InterPro" id="IPR055401">
    <property type="entry name" value="CEMIP_beta-hel_dom"/>
</dbReference>
<dbReference type="EMBL" id="CP036262">
    <property type="protein sequence ID" value="QDS96104.1"/>
    <property type="molecule type" value="Genomic_DNA"/>
</dbReference>
<reference evidence="4 5" key="1">
    <citation type="submission" date="2019-02" db="EMBL/GenBank/DDBJ databases">
        <title>Deep-cultivation of Planctomycetes and their phenomic and genomic characterization uncovers novel biology.</title>
        <authorList>
            <person name="Wiegand S."/>
            <person name="Jogler M."/>
            <person name="Boedeker C."/>
            <person name="Pinto D."/>
            <person name="Vollmers J."/>
            <person name="Rivas-Marin E."/>
            <person name="Kohn T."/>
            <person name="Peeters S.H."/>
            <person name="Heuer A."/>
            <person name="Rast P."/>
            <person name="Oberbeckmann S."/>
            <person name="Bunk B."/>
            <person name="Jeske O."/>
            <person name="Meyerdierks A."/>
            <person name="Storesund J.E."/>
            <person name="Kallscheuer N."/>
            <person name="Luecker S."/>
            <person name="Lage O.M."/>
            <person name="Pohl T."/>
            <person name="Merkel B.J."/>
            <person name="Hornburger P."/>
            <person name="Mueller R.-W."/>
            <person name="Bruemmer F."/>
            <person name="Labrenz M."/>
            <person name="Spormann A.M."/>
            <person name="Op den Camp H."/>
            <person name="Overmann J."/>
            <person name="Amann R."/>
            <person name="Jetten M.S.M."/>
            <person name="Mascher T."/>
            <person name="Medema M.H."/>
            <person name="Devos D.P."/>
            <person name="Kaster A.-K."/>
            <person name="Ovreas L."/>
            <person name="Rohde M."/>
            <person name="Galperin M.Y."/>
            <person name="Jogler C."/>
        </authorList>
    </citation>
    <scope>NUCLEOTIDE SEQUENCE [LARGE SCALE GENOMIC DNA]</scope>
    <source>
        <strain evidence="4 5">FF011L</strain>
    </source>
</reference>
<dbReference type="InterPro" id="IPR013783">
    <property type="entry name" value="Ig-like_fold"/>
</dbReference>
<dbReference type="InterPro" id="IPR019316">
    <property type="entry name" value="G8_domain"/>
</dbReference>
<dbReference type="SMART" id="SM01225">
    <property type="entry name" value="G8"/>
    <property type="match status" value="1"/>
</dbReference>
<gene>
    <name evidence="4" type="ORF">FF011L_49110</name>
</gene>
<organism evidence="4 5">
    <name type="scientific">Roseimaritima multifibrata</name>
    <dbReference type="NCBI Taxonomy" id="1930274"/>
    <lineage>
        <taxon>Bacteria</taxon>
        <taxon>Pseudomonadati</taxon>
        <taxon>Planctomycetota</taxon>
        <taxon>Planctomycetia</taxon>
        <taxon>Pirellulales</taxon>
        <taxon>Pirellulaceae</taxon>
        <taxon>Roseimaritima</taxon>
    </lineage>
</organism>
<evidence type="ECO:0000256" key="1">
    <source>
        <dbReference type="ARBA" id="ARBA00022729"/>
    </source>
</evidence>
<accession>A0A517MMJ5</accession>
<dbReference type="Proteomes" id="UP000320672">
    <property type="component" value="Chromosome"/>
</dbReference>
<protein>
    <submittedName>
        <fullName evidence="4">G8 domain protein</fullName>
    </submittedName>
</protein>
<dbReference type="SUPFAM" id="SSF49299">
    <property type="entry name" value="PKD domain"/>
    <property type="match status" value="1"/>
</dbReference>
<evidence type="ECO:0000259" key="3">
    <source>
        <dbReference type="PROSITE" id="PS51484"/>
    </source>
</evidence>
<dbReference type="CDD" id="cd00146">
    <property type="entry name" value="PKD"/>
    <property type="match status" value="1"/>
</dbReference>
<dbReference type="PANTHER" id="PTHR46769:SF2">
    <property type="entry name" value="FIBROCYSTIN-L ISOFORM 2 PRECURSOR-RELATED"/>
    <property type="match status" value="1"/>
</dbReference>
<dbReference type="Pfam" id="PF24606">
    <property type="entry name" value="CEMIP_beta-hel"/>
    <property type="match status" value="1"/>
</dbReference>
<dbReference type="InterPro" id="IPR052387">
    <property type="entry name" value="Fibrocystin"/>
</dbReference>
<dbReference type="InterPro" id="IPR022409">
    <property type="entry name" value="PKD/Chitinase_dom"/>
</dbReference>
<proteinExistence type="predicted"/>
<dbReference type="InterPro" id="IPR000601">
    <property type="entry name" value="PKD_dom"/>
</dbReference>
<dbReference type="Gene3D" id="2.60.40.10">
    <property type="entry name" value="Immunoglobulins"/>
    <property type="match status" value="1"/>
</dbReference>
<evidence type="ECO:0000256" key="2">
    <source>
        <dbReference type="ARBA" id="ARBA00023180"/>
    </source>
</evidence>
<dbReference type="KEGG" id="rml:FF011L_49110"/>
<feature type="domain" description="G8" evidence="3">
    <location>
        <begin position="176"/>
        <end position="300"/>
    </location>
</feature>
<evidence type="ECO:0000313" key="5">
    <source>
        <dbReference type="Proteomes" id="UP000320672"/>
    </source>
</evidence>
<dbReference type="SMART" id="SM00089">
    <property type="entry name" value="PKD"/>
    <property type="match status" value="1"/>
</dbReference>
<dbReference type="PANTHER" id="PTHR46769">
    <property type="entry name" value="POLYCYSTIC KIDNEY AND HEPATIC DISEASE 1 (AUTOSOMAL RECESSIVE)-LIKE 1"/>
    <property type="match status" value="1"/>
</dbReference>
<keyword evidence="5" id="KW-1185">Reference proteome</keyword>
<name>A0A517MMJ5_9BACT</name>
<dbReference type="Pfam" id="PF17963">
    <property type="entry name" value="Big_9"/>
    <property type="match status" value="1"/>
</dbReference>
<keyword evidence="2" id="KW-0325">Glycoprotein</keyword>
<dbReference type="Pfam" id="PF10162">
    <property type="entry name" value="G8"/>
    <property type="match status" value="1"/>
</dbReference>
<keyword evidence="1" id="KW-0732">Signal</keyword>